<dbReference type="InterPro" id="IPR044974">
    <property type="entry name" value="Disease_R_plants"/>
</dbReference>
<dbReference type="Proteomes" id="UP000008810">
    <property type="component" value="Chromosome 4"/>
</dbReference>
<keyword evidence="4" id="KW-0547">Nucleotide-binding</keyword>
<dbReference type="InterPro" id="IPR041118">
    <property type="entry name" value="Rx_N"/>
</dbReference>
<dbReference type="Gene3D" id="1.10.10.10">
    <property type="entry name" value="Winged helix-like DNA-binding domain superfamily/Winged helix DNA-binding domain"/>
    <property type="match status" value="1"/>
</dbReference>
<keyword evidence="12" id="KW-1185">Reference proteome</keyword>
<feature type="domain" description="Disease resistance R13L4/SHOC-2-like LRR" evidence="9">
    <location>
        <begin position="438"/>
        <end position="763"/>
    </location>
</feature>
<evidence type="ECO:0000256" key="6">
    <source>
        <dbReference type="ARBA" id="ARBA00023054"/>
    </source>
</evidence>
<dbReference type="Gramene" id="KQJ91708">
    <property type="protein sequence ID" value="KQJ91708"/>
    <property type="gene ID" value="BRADI_4g39287v3"/>
</dbReference>
<evidence type="ECO:0000256" key="2">
    <source>
        <dbReference type="ARBA" id="ARBA00022614"/>
    </source>
</evidence>
<dbReference type="PANTHER" id="PTHR23155">
    <property type="entry name" value="DISEASE RESISTANCE PROTEIN RP"/>
    <property type="match status" value="1"/>
</dbReference>
<comment type="similarity">
    <text evidence="1">Belongs to the disease resistance NB-LRR family.</text>
</comment>
<keyword evidence="6" id="KW-0175">Coiled coil</keyword>
<dbReference type="InterPro" id="IPR038005">
    <property type="entry name" value="RX-like_CC"/>
</dbReference>
<keyword evidence="5" id="KW-0611">Plant defense</keyword>
<dbReference type="EMBL" id="CM000883">
    <property type="protein sequence ID" value="KQJ91707.1"/>
    <property type="molecule type" value="Genomic_DNA"/>
</dbReference>
<dbReference type="Pfam" id="PF18052">
    <property type="entry name" value="Rx_N"/>
    <property type="match status" value="1"/>
</dbReference>
<dbReference type="Pfam" id="PF23559">
    <property type="entry name" value="WHD_DRP"/>
    <property type="match status" value="1"/>
</dbReference>
<dbReference type="HOGENOM" id="CLU_000837_7_1_1"/>
<dbReference type="EMBL" id="CM000883">
    <property type="protein sequence ID" value="KQJ91708.1"/>
    <property type="molecule type" value="Genomic_DNA"/>
</dbReference>
<keyword evidence="2" id="KW-0433">Leucine-rich repeat</keyword>
<evidence type="ECO:0000256" key="1">
    <source>
        <dbReference type="ARBA" id="ARBA00008894"/>
    </source>
</evidence>
<evidence type="ECO:0000313" key="11">
    <source>
        <dbReference type="EnsemblPlants" id="KQJ91707"/>
    </source>
</evidence>
<evidence type="ECO:0000313" key="10">
    <source>
        <dbReference type="EMBL" id="KQJ91708.1"/>
    </source>
</evidence>
<dbReference type="InterPro" id="IPR032675">
    <property type="entry name" value="LRR_dom_sf"/>
</dbReference>
<dbReference type="InterPro" id="IPR058922">
    <property type="entry name" value="WHD_DRP"/>
</dbReference>
<evidence type="ECO:0000256" key="5">
    <source>
        <dbReference type="ARBA" id="ARBA00022821"/>
    </source>
</evidence>
<reference evidence="11" key="3">
    <citation type="submission" date="2018-08" db="UniProtKB">
        <authorList>
            <consortium name="EnsemblPlants"/>
        </authorList>
    </citation>
    <scope>IDENTIFICATION</scope>
    <source>
        <strain evidence="11">cv. Bd21</strain>
    </source>
</reference>
<dbReference type="Pfam" id="PF23598">
    <property type="entry name" value="LRR_14"/>
    <property type="match status" value="1"/>
</dbReference>
<evidence type="ECO:0000259" key="9">
    <source>
        <dbReference type="Pfam" id="PF23598"/>
    </source>
</evidence>
<dbReference type="EnsemblPlants" id="KQJ91707">
    <property type="protein sequence ID" value="KQJ91707"/>
    <property type="gene ID" value="BRADI_4g39287v3"/>
</dbReference>
<keyword evidence="3" id="KW-0677">Repeat</keyword>
<dbReference type="OMA" id="AYIAQDC"/>
<evidence type="ECO:0000259" key="8">
    <source>
        <dbReference type="Pfam" id="PF23559"/>
    </source>
</evidence>
<dbReference type="PANTHER" id="PTHR23155:SF1091">
    <property type="entry name" value="EXPRESSED PROTEIN"/>
    <property type="match status" value="1"/>
</dbReference>
<dbReference type="AlphaFoldDB" id="I1ITB1"/>
<dbReference type="GO" id="GO:0098542">
    <property type="term" value="P:defense response to other organism"/>
    <property type="evidence" value="ECO:0000318"/>
    <property type="project" value="GO_Central"/>
</dbReference>
<dbReference type="InterPro" id="IPR036388">
    <property type="entry name" value="WH-like_DNA-bd_sf"/>
</dbReference>
<dbReference type="GeneID" id="100836903"/>
<dbReference type="OrthoDB" id="672526at2759"/>
<dbReference type="EnsemblPlants" id="KQJ91708">
    <property type="protein sequence ID" value="KQJ91708"/>
    <property type="gene ID" value="BRADI_4g39287v3"/>
</dbReference>
<name>I1ITB1_BRADI</name>
<dbReference type="ExpressionAtlas" id="I1ITB1">
    <property type="expression patterns" value="baseline"/>
</dbReference>
<dbReference type="Gene3D" id="1.20.5.4130">
    <property type="match status" value="1"/>
</dbReference>
<protein>
    <submittedName>
        <fullName evidence="10 11">Uncharacterized protein</fullName>
    </submittedName>
</protein>
<evidence type="ECO:0000256" key="4">
    <source>
        <dbReference type="ARBA" id="ARBA00022741"/>
    </source>
</evidence>
<dbReference type="SUPFAM" id="SSF52058">
    <property type="entry name" value="L domain-like"/>
    <property type="match status" value="1"/>
</dbReference>
<reference evidence="10 11" key="1">
    <citation type="journal article" date="2010" name="Nature">
        <title>Genome sequencing and analysis of the model grass Brachypodium distachyon.</title>
        <authorList>
            <consortium name="International Brachypodium Initiative"/>
        </authorList>
    </citation>
    <scope>NUCLEOTIDE SEQUENCE [LARGE SCALE GENOMIC DNA]</scope>
    <source>
        <strain evidence="10">Bd21</strain>
        <strain evidence="11">cv. Bd21</strain>
    </source>
</reference>
<dbReference type="eggNOG" id="KOG4658">
    <property type="taxonomic scope" value="Eukaryota"/>
</dbReference>
<dbReference type="InterPro" id="IPR055414">
    <property type="entry name" value="LRR_R13L4/SHOC2-like"/>
</dbReference>
<feature type="domain" description="Disease resistance N-terminal" evidence="7">
    <location>
        <begin position="8"/>
        <end position="86"/>
    </location>
</feature>
<sequence length="789" mass="89895">MADQTQGAVDSLVGLLSTAIKDEAKLLSGVQGDMQFIKDEMESMNGFLLHLTKTDGVHDDQLRAWMKQVRDIAYIAHDCIELYKHDFADPLGKGPWAILQNLPTYIRSLPARHRLANRIRELKVRVLDVGKRRQRYDISIPQAKESQLQSLSESQGNQEEINKIRQEFLRVLALDKQQQQEEEAPTFDGPIDLLPEDLKSAATTVRGGLDEWLQLEHQIQSPATTRGICMEMLLRALRAHRKVRTANTKEELEKLAKAPDRTDLPAQVMIFCYSMLSRSYKSCFQYMCAFRDETAISRTSLVRRWVAEGLVEKQDGRSLEEAAELCFQELLFRGFLLPHHRGDAGKVKSCKIDDTVWEFAYRMSASENFVSSLPTYLSYQLRIRKFVKEQEKELEKNPRPQEVDSHRSICRFRRRPRDDTKAMDDMVSLLGTLPQGYRLNVLDLGGCRGLKKRHLNSICNVHSLKYLSLRNTAGVCRLPRGINKLRLLETLDIRQTELQQQDTERICLPNLKHLLTGTKMTDNDKEPLYAGSIPSKIGKMRDMEILSWVQVQEAQELENVSHLQHLRKLGVVLGGKGSEAQDNMNKLLHAITQMEYLRSLSIWVTPPPTNGNSDSALKMEMTEQHLIIAPKILQSLHISGISLAQTGLPSWILQPQLSEITLCNTWLSKESLQKLGTNLPRLCCLRLHRNSYNDCKLTFNKDGFKALKFLIIQGDKVTTVEFEEEGTTPLLEKIVWRNMSLDHSGSFSGIHHLAGKLEEVELKGLFNVGSIEAWSGCKVSYDLEVPFAK</sequence>
<reference evidence="10" key="2">
    <citation type="submission" date="2017-06" db="EMBL/GenBank/DDBJ databases">
        <title>WGS assembly of Brachypodium distachyon.</title>
        <authorList>
            <consortium name="The International Brachypodium Initiative"/>
            <person name="Lucas S."/>
            <person name="Harmon-Smith M."/>
            <person name="Lail K."/>
            <person name="Tice H."/>
            <person name="Grimwood J."/>
            <person name="Bruce D."/>
            <person name="Barry K."/>
            <person name="Shu S."/>
            <person name="Lindquist E."/>
            <person name="Wang M."/>
            <person name="Pitluck S."/>
            <person name="Vogel J.P."/>
            <person name="Garvin D.F."/>
            <person name="Mockler T.C."/>
            <person name="Schmutz J."/>
            <person name="Rokhsar D."/>
            <person name="Bevan M.W."/>
        </authorList>
    </citation>
    <scope>NUCLEOTIDE SEQUENCE</scope>
    <source>
        <strain evidence="10">Bd21</strain>
    </source>
</reference>
<dbReference type="Gene3D" id="3.80.10.10">
    <property type="entry name" value="Ribonuclease Inhibitor"/>
    <property type="match status" value="1"/>
</dbReference>
<feature type="domain" description="Disease resistance protein winged helix" evidence="8">
    <location>
        <begin position="290"/>
        <end position="360"/>
    </location>
</feature>
<evidence type="ECO:0000256" key="3">
    <source>
        <dbReference type="ARBA" id="ARBA00022737"/>
    </source>
</evidence>
<dbReference type="RefSeq" id="XP_003576908.1">
    <property type="nucleotide sequence ID" value="XM_003576860.4"/>
</dbReference>
<organism evidence="10">
    <name type="scientific">Brachypodium distachyon</name>
    <name type="common">Purple false brome</name>
    <name type="synonym">Trachynia distachya</name>
    <dbReference type="NCBI Taxonomy" id="15368"/>
    <lineage>
        <taxon>Eukaryota</taxon>
        <taxon>Viridiplantae</taxon>
        <taxon>Streptophyta</taxon>
        <taxon>Embryophyta</taxon>
        <taxon>Tracheophyta</taxon>
        <taxon>Spermatophyta</taxon>
        <taxon>Magnoliopsida</taxon>
        <taxon>Liliopsida</taxon>
        <taxon>Poales</taxon>
        <taxon>Poaceae</taxon>
        <taxon>BOP clade</taxon>
        <taxon>Pooideae</taxon>
        <taxon>Stipodae</taxon>
        <taxon>Brachypodieae</taxon>
        <taxon>Brachypodium</taxon>
    </lineage>
</organism>
<dbReference type="KEGG" id="bdi:100836903"/>
<gene>
    <name evidence="11" type="primary">LOC100836903</name>
    <name evidence="10" type="ORF">BRADI_4g39287v3</name>
</gene>
<evidence type="ECO:0000313" key="12">
    <source>
        <dbReference type="Proteomes" id="UP000008810"/>
    </source>
</evidence>
<dbReference type="GO" id="GO:0000166">
    <property type="term" value="F:nucleotide binding"/>
    <property type="evidence" value="ECO:0007669"/>
    <property type="project" value="UniProtKB-KW"/>
</dbReference>
<dbReference type="Gramene" id="KQJ91707">
    <property type="protein sequence ID" value="KQJ91707"/>
    <property type="gene ID" value="BRADI_4g39287v3"/>
</dbReference>
<proteinExistence type="inferred from homology"/>
<accession>I1ITB1</accession>
<dbReference type="CDD" id="cd14798">
    <property type="entry name" value="RX-CC_like"/>
    <property type="match status" value="1"/>
</dbReference>
<evidence type="ECO:0000259" key="7">
    <source>
        <dbReference type="Pfam" id="PF18052"/>
    </source>
</evidence>